<dbReference type="PANTHER" id="PTHR43591:SF24">
    <property type="entry name" value="2-METHOXY-6-POLYPRENYL-1,4-BENZOQUINOL METHYLASE, MITOCHONDRIAL"/>
    <property type="match status" value="1"/>
</dbReference>
<reference evidence="5 6" key="1">
    <citation type="submission" date="2020-08" db="EMBL/GenBank/DDBJ databases">
        <title>Bridging the membrane lipid divide: bacteria of the FCB group superphylum have the potential to synthesize archaeal ether lipids.</title>
        <authorList>
            <person name="Villanueva L."/>
            <person name="Von Meijenfeldt F.A.B."/>
            <person name="Westbye A.B."/>
            <person name="Yadav S."/>
            <person name="Hopmans E.C."/>
            <person name="Dutilh B.E."/>
            <person name="Sinninghe Damste J.S."/>
        </authorList>
    </citation>
    <scope>NUCLEOTIDE SEQUENCE [LARGE SCALE GENOMIC DNA]</scope>
    <source>
        <strain evidence="5">NIOZ-UU36</strain>
    </source>
</reference>
<comment type="catalytic activity">
    <reaction evidence="4">
        <text>a 2-demethylmenaquinol + S-adenosyl-L-methionine = a menaquinol + S-adenosyl-L-homocysteine + H(+)</text>
        <dbReference type="Rhea" id="RHEA:42640"/>
        <dbReference type="Rhea" id="RHEA-COMP:9539"/>
        <dbReference type="Rhea" id="RHEA-COMP:9563"/>
        <dbReference type="ChEBI" id="CHEBI:15378"/>
        <dbReference type="ChEBI" id="CHEBI:18151"/>
        <dbReference type="ChEBI" id="CHEBI:55437"/>
        <dbReference type="ChEBI" id="CHEBI:57856"/>
        <dbReference type="ChEBI" id="CHEBI:59789"/>
        <dbReference type="EC" id="2.1.1.163"/>
    </reaction>
</comment>
<accession>A0A8J6TFM3</accession>
<evidence type="ECO:0000256" key="2">
    <source>
        <dbReference type="ARBA" id="ARBA00022679"/>
    </source>
</evidence>
<proteinExistence type="inferred from homology"/>
<evidence type="ECO:0000313" key="5">
    <source>
        <dbReference type="EMBL" id="MBC8336626.1"/>
    </source>
</evidence>
<dbReference type="PROSITE" id="PS51608">
    <property type="entry name" value="SAM_MT_UBIE"/>
    <property type="match status" value="1"/>
</dbReference>
<dbReference type="InterPro" id="IPR029063">
    <property type="entry name" value="SAM-dependent_MTases_sf"/>
</dbReference>
<evidence type="ECO:0000256" key="1">
    <source>
        <dbReference type="ARBA" id="ARBA00022603"/>
    </source>
</evidence>
<name>A0A8J6TFM3_9CHLR</name>
<comment type="function">
    <text evidence="4">Methyltransferase required for the conversion of demethylmenaquinol (DMKH2) to menaquinol (MKH2).</text>
</comment>
<dbReference type="EC" id="2.1.1.163" evidence="4"/>
<feature type="binding site" evidence="4">
    <location>
        <begin position="107"/>
        <end position="108"/>
    </location>
    <ligand>
        <name>S-adenosyl-L-methionine</name>
        <dbReference type="ChEBI" id="CHEBI:59789"/>
    </ligand>
</feature>
<dbReference type="GO" id="GO:0032259">
    <property type="term" value="P:methylation"/>
    <property type="evidence" value="ECO:0007669"/>
    <property type="project" value="UniProtKB-KW"/>
</dbReference>
<comment type="caution">
    <text evidence="4">Lacks conserved residue(s) required for the propagation of feature annotation.</text>
</comment>
<gene>
    <name evidence="4" type="primary">menG</name>
    <name evidence="5" type="ORF">H8E29_15295</name>
</gene>
<sequence>MSTTPLELSGKKRAERVQKMFSKIARRYDLMNRIMTAGQDIHWRREVIRHAKLDTGDSLLDLGAGTGDLAREALRQYPDSQPVAADFTLEMMRVGQKTGPLDWSAADALNLPFPDKSFNAIVSGFLMRNVTDVQHALKEQYRTLKPGGRIIILDTTKPRPNILTPFINIHLNYVIPFIGGLLTGEREAYTYLPDSTKSFLRAEELAVHMAAAGFKRINFDVKMFGTVAIHWGQK</sequence>
<dbReference type="GO" id="GO:0009234">
    <property type="term" value="P:menaquinone biosynthetic process"/>
    <property type="evidence" value="ECO:0007669"/>
    <property type="project" value="UniProtKB-UniRule"/>
</dbReference>
<dbReference type="NCBIfam" id="TIGR01934">
    <property type="entry name" value="MenG_MenH_UbiE"/>
    <property type="match status" value="1"/>
</dbReference>
<feature type="binding site" evidence="4">
    <location>
        <position position="66"/>
    </location>
    <ligand>
        <name>S-adenosyl-L-methionine</name>
        <dbReference type="ChEBI" id="CHEBI:59789"/>
    </ligand>
</feature>
<dbReference type="UniPathway" id="UPA00079">
    <property type="reaction ID" value="UER00169"/>
</dbReference>
<dbReference type="GO" id="GO:0043770">
    <property type="term" value="F:demethylmenaquinone methyltransferase activity"/>
    <property type="evidence" value="ECO:0007669"/>
    <property type="project" value="UniProtKB-UniRule"/>
</dbReference>
<dbReference type="InterPro" id="IPR004033">
    <property type="entry name" value="UbiE/COQ5_MeTrFase"/>
</dbReference>
<keyword evidence="3 4" id="KW-0949">S-adenosyl-L-methionine</keyword>
<dbReference type="Pfam" id="PF01209">
    <property type="entry name" value="Ubie_methyltran"/>
    <property type="match status" value="1"/>
</dbReference>
<evidence type="ECO:0000256" key="4">
    <source>
        <dbReference type="HAMAP-Rule" id="MF_01813"/>
    </source>
</evidence>
<dbReference type="CDD" id="cd02440">
    <property type="entry name" value="AdoMet_MTases"/>
    <property type="match status" value="1"/>
</dbReference>
<feature type="binding site" evidence="4">
    <location>
        <position position="86"/>
    </location>
    <ligand>
        <name>S-adenosyl-L-methionine</name>
        <dbReference type="ChEBI" id="CHEBI:59789"/>
    </ligand>
</feature>
<keyword evidence="1 4" id="KW-0489">Methyltransferase</keyword>
<comment type="similarity">
    <text evidence="4">Belongs to the class I-like SAM-binding methyltransferase superfamily. MenG/UbiE family.</text>
</comment>
<comment type="pathway">
    <text evidence="4">Quinol/quinone metabolism; menaquinone biosynthesis; menaquinol from 1,4-dihydroxy-2-naphthoate: step 2/2.</text>
</comment>
<keyword evidence="5" id="KW-0830">Ubiquinone</keyword>
<evidence type="ECO:0000313" key="6">
    <source>
        <dbReference type="Proteomes" id="UP000614469"/>
    </source>
</evidence>
<dbReference type="EMBL" id="JACNJN010000178">
    <property type="protein sequence ID" value="MBC8336626.1"/>
    <property type="molecule type" value="Genomic_DNA"/>
</dbReference>
<dbReference type="SUPFAM" id="SSF53335">
    <property type="entry name" value="S-adenosyl-L-methionine-dependent methyltransferases"/>
    <property type="match status" value="1"/>
</dbReference>
<dbReference type="Gene3D" id="3.40.50.150">
    <property type="entry name" value="Vaccinia Virus protein VP39"/>
    <property type="match status" value="1"/>
</dbReference>
<protein>
    <recommendedName>
        <fullName evidence="4">Demethylmenaquinone methyltransferase</fullName>
        <ecNumber evidence="4">2.1.1.163</ecNumber>
    </recommendedName>
</protein>
<dbReference type="AlphaFoldDB" id="A0A8J6TFM3"/>
<dbReference type="HAMAP" id="MF_01813">
    <property type="entry name" value="MenG_UbiE_methyltr"/>
    <property type="match status" value="1"/>
</dbReference>
<comment type="caution">
    <text evidence="5">The sequence shown here is derived from an EMBL/GenBank/DDBJ whole genome shotgun (WGS) entry which is preliminary data.</text>
</comment>
<keyword evidence="2 4" id="KW-0808">Transferase</keyword>
<dbReference type="Proteomes" id="UP000614469">
    <property type="component" value="Unassembled WGS sequence"/>
</dbReference>
<evidence type="ECO:0000256" key="3">
    <source>
        <dbReference type="ARBA" id="ARBA00022691"/>
    </source>
</evidence>
<organism evidence="5 6">
    <name type="scientific">Candidatus Desulfolinea nitratireducens</name>
    <dbReference type="NCBI Taxonomy" id="2841698"/>
    <lineage>
        <taxon>Bacteria</taxon>
        <taxon>Bacillati</taxon>
        <taxon>Chloroflexota</taxon>
        <taxon>Anaerolineae</taxon>
        <taxon>Anaerolineales</taxon>
        <taxon>Anaerolineales incertae sedis</taxon>
        <taxon>Candidatus Desulfolinea</taxon>
    </lineage>
</organism>
<dbReference type="PANTHER" id="PTHR43591">
    <property type="entry name" value="METHYLTRANSFERASE"/>
    <property type="match status" value="1"/>
</dbReference>
<keyword evidence="4" id="KW-0474">Menaquinone biosynthesis</keyword>